<dbReference type="InterPro" id="IPR050367">
    <property type="entry name" value="APC_superfamily"/>
</dbReference>
<protein>
    <submittedName>
        <fullName evidence="7">Amino Acid-Polyamine-Organocation (APC) Family</fullName>
    </submittedName>
</protein>
<evidence type="ECO:0000256" key="5">
    <source>
        <dbReference type="SAM" id="Phobius"/>
    </source>
</evidence>
<dbReference type="Pfam" id="PF00324">
    <property type="entry name" value="AA_permease"/>
    <property type="match status" value="1"/>
</dbReference>
<dbReference type="Proteomes" id="UP000243579">
    <property type="component" value="Unassembled WGS sequence"/>
</dbReference>
<feature type="domain" description="Amino acid permease/ SLC12A" evidence="6">
    <location>
        <begin position="2"/>
        <end position="225"/>
    </location>
</feature>
<proteinExistence type="predicted"/>
<evidence type="ECO:0000256" key="4">
    <source>
        <dbReference type="ARBA" id="ARBA00023136"/>
    </source>
</evidence>
<feature type="transmembrane region" description="Helical" evidence="5">
    <location>
        <begin position="168"/>
        <end position="190"/>
    </location>
</feature>
<dbReference type="GO" id="GO:0016020">
    <property type="term" value="C:membrane"/>
    <property type="evidence" value="ECO:0007669"/>
    <property type="project" value="UniProtKB-SubCell"/>
</dbReference>
<keyword evidence="3 5" id="KW-1133">Transmembrane helix</keyword>
<dbReference type="OrthoDB" id="3900342at2759"/>
<feature type="transmembrane region" description="Helical" evidence="5">
    <location>
        <begin position="93"/>
        <end position="120"/>
    </location>
</feature>
<feature type="transmembrane region" description="Helical" evidence="5">
    <location>
        <begin position="233"/>
        <end position="251"/>
    </location>
</feature>
<accession>A0A1V9ZKQ1</accession>
<keyword evidence="4 5" id="KW-0472">Membrane</keyword>
<evidence type="ECO:0000313" key="8">
    <source>
        <dbReference type="Proteomes" id="UP000243579"/>
    </source>
</evidence>
<reference evidence="7 8" key="1">
    <citation type="journal article" date="2014" name="Genome Biol. Evol.">
        <title>The secreted proteins of Achlya hypogyna and Thraustotheca clavata identify the ancestral oomycete secretome and reveal gene acquisitions by horizontal gene transfer.</title>
        <authorList>
            <person name="Misner I."/>
            <person name="Blouin N."/>
            <person name="Leonard G."/>
            <person name="Richards T.A."/>
            <person name="Lane C.E."/>
        </authorList>
    </citation>
    <scope>NUCLEOTIDE SEQUENCE [LARGE SCALE GENOMIC DNA]</scope>
    <source>
        <strain evidence="7 8">ATCC 48635</strain>
    </source>
</reference>
<gene>
    <name evidence="7" type="ORF">ACHHYP_08453</name>
</gene>
<name>A0A1V9ZKQ1_ACHHY</name>
<evidence type="ECO:0000256" key="3">
    <source>
        <dbReference type="ARBA" id="ARBA00022989"/>
    </source>
</evidence>
<dbReference type="GO" id="GO:0055085">
    <property type="term" value="P:transmembrane transport"/>
    <property type="evidence" value="ECO:0007669"/>
    <property type="project" value="InterPro"/>
</dbReference>
<feature type="transmembrane region" description="Helical" evidence="5">
    <location>
        <begin position="45"/>
        <end position="63"/>
    </location>
</feature>
<dbReference type="PANTHER" id="PTHR42770">
    <property type="entry name" value="AMINO ACID TRANSPORTER-RELATED"/>
    <property type="match status" value="1"/>
</dbReference>
<keyword evidence="8" id="KW-1185">Reference proteome</keyword>
<dbReference type="AlphaFoldDB" id="A0A1V9ZKQ1"/>
<evidence type="ECO:0000256" key="1">
    <source>
        <dbReference type="ARBA" id="ARBA00004141"/>
    </source>
</evidence>
<comment type="caution">
    <text evidence="7">The sequence shown here is derived from an EMBL/GenBank/DDBJ whole genome shotgun (WGS) entry which is preliminary data.</text>
</comment>
<dbReference type="EMBL" id="JNBR01000083">
    <property type="protein sequence ID" value="OQR98521.1"/>
    <property type="molecule type" value="Genomic_DNA"/>
</dbReference>
<sequence>MFVGGFSSFFTTLPLATWFFVGIEALNTVCNAVENPRDVIPKGQIPCVITLFACSIFVFFVAVSQAPGAANLPSVVAVFNPGYMIMFDISADIAMLLSLPATFATIFGFILAYANILTALSHSRLLPGWVGQPHKRYHTQANALIFGSVLGYILCFCVTYSPALGAQLFNICMFFGSSAYIAQCAGYLYLKREFAHLPRRFRNPLGKAGVYYSGFVWVLTWISIVGYQGSSGFLLSCVGPMIVVLMLYYILYAKERQTFSEDERKILFFAHVAKSNAQKRKLKAKRKSYPRWIQLLLNAVDFARRLMAPRSKSLSTSVVPNSNSNSNSTSRIHSSSWLLWGSSRALFNSNRVVAIKKSSQRSSGPHMETAIRSASITKSPPKTIIKLATHSEAKMIVEEMS</sequence>
<dbReference type="PANTHER" id="PTHR42770:SF7">
    <property type="entry name" value="MEMBRANE PROTEIN"/>
    <property type="match status" value="1"/>
</dbReference>
<dbReference type="InterPro" id="IPR004841">
    <property type="entry name" value="AA-permease/SLC12A_dom"/>
</dbReference>
<comment type="subcellular location">
    <subcellularLocation>
        <location evidence="1">Membrane</location>
        <topology evidence="1">Multi-pass membrane protein</topology>
    </subcellularLocation>
</comment>
<evidence type="ECO:0000256" key="2">
    <source>
        <dbReference type="ARBA" id="ARBA00022692"/>
    </source>
</evidence>
<keyword evidence="2 5" id="KW-0812">Transmembrane</keyword>
<feature type="transmembrane region" description="Helical" evidence="5">
    <location>
        <begin position="141"/>
        <end position="162"/>
    </location>
</feature>
<dbReference type="Gene3D" id="1.20.1740.10">
    <property type="entry name" value="Amino acid/polyamine transporter I"/>
    <property type="match status" value="1"/>
</dbReference>
<evidence type="ECO:0000313" key="7">
    <source>
        <dbReference type="EMBL" id="OQR98521.1"/>
    </source>
</evidence>
<feature type="transmembrane region" description="Helical" evidence="5">
    <location>
        <begin position="15"/>
        <end position="33"/>
    </location>
</feature>
<feature type="transmembrane region" description="Helical" evidence="5">
    <location>
        <begin position="210"/>
        <end position="227"/>
    </location>
</feature>
<organism evidence="7 8">
    <name type="scientific">Achlya hypogyna</name>
    <name type="common">Oomycete</name>
    <name type="synonym">Protoachlya hypogyna</name>
    <dbReference type="NCBI Taxonomy" id="1202772"/>
    <lineage>
        <taxon>Eukaryota</taxon>
        <taxon>Sar</taxon>
        <taxon>Stramenopiles</taxon>
        <taxon>Oomycota</taxon>
        <taxon>Saprolegniomycetes</taxon>
        <taxon>Saprolegniales</taxon>
        <taxon>Achlyaceae</taxon>
        <taxon>Achlya</taxon>
    </lineage>
</organism>
<evidence type="ECO:0000259" key="6">
    <source>
        <dbReference type="Pfam" id="PF00324"/>
    </source>
</evidence>